<keyword evidence="9" id="KW-1185">Reference proteome</keyword>
<feature type="transmembrane region" description="Helical" evidence="6">
    <location>
        <begin position="64"/>
        <end position="83"/>
    </location>
</feature>
<accession>A0ABR7MZ26</accession>
<dbReference type="InterPro" id="IPR015867">
    <property type="entry name" value="N-reg_PII/ATP_PRibTrfase_C"/>
</dbReference>
<dbReference type="InterPro" id="IPR051461">
    <property type="entry name" value="UPF0750_membrane"/>
</dbReference>
<dbReference type="PIRSF" id="PIRSF006483">
    <property type="entry name" value="Membrane_protein_YitT"/>
    <property type="match status" value="1"/>
</dbReference>
<evidence type="ECO:0000256" key="2">
    <source>
        <dbReference type="ARBA" id="ARBA00022475"/>
    </source>
</evidence>
<evidence type="ECO:0000256" key="3">
    <source>
        <dbReference type="ARBA" id="ARBA00022692"/>
    </source>
</evidence>
<evidence type="ECO:0000256" key="1">
    <source>
        <dbReference type="ARBA" id="ARBA00004651"/>
    </source>
</evidence>
<organism evidence="8 9">
    <name type="scientific">Jutongia huaianensis</name>
    <dbReference type="NCBI Taxonomy" id="2763668"/>
    <lineage>
        <taxon>Bacteria</taxon>
        <taxon>Bacillati</taxon>
        <taxon>Bacillota</taxon>
        <taxon>Clostridia</taxon>
        <taxon>Lachnospirales</taxon>
        <taxon>Lachnospiraceae</taxon>
        <taxon>Jutongia</taxon>
    </lineage>
</organism>
<feature type="transmembrane region" description="Helical" evidence="6">
    <location>
        <begin position="88"/>
        <end position="108"/>
    </location>
</feature>
<dbReference type="PANTHER" id="PTHR33545:SF5">
    <property type="entry name" value="UPF0750 MEMBRANE PROTEIN YITT"/>
    <property type="match status" value="1"/>
</dbReference>
<dbReference type="PANTHER" id="PTHR33545">
    <property type="entry name" value="UPF0750 MEMBRANE PROTEIN YITT-RELATED"/>
    <property type="match status" value="1"/>
</dbReference>
<dbReference type="InterPro" id="IPR003740">
    <property type="entry name" value="YitT"/>
</dbReference>
<dbReference type="InterPro" id="IPR019264">
    <property type="entry name" value="DUF2179"/>
</dbReference>
<dbReference type="EMBL" id="JACRSX010000002">
    <property type="protein sequence ID" value="MBC8561610.1"/>
    <property type="molecule type" value="Genomic_DNA"/>
</dbReference>
<feature type="transmembrane region" description="Helical" evidence="6">
    <location>
        <begin position="12"/>
        <end position="31"/>
    </location>
</feature>
<reference evidence="8 9" key="1">
    <citation type="submission" date="2020-08" db="EMBL/GenBank/DDBJ databases">
        <title>Genome public.</title>
        <authorList>
            <person name="Liu C."/>
            <person name="Sun Q."/>
        </authorList>
    </citation>
    <scope>NUCLEOTIDE SEQUENCE [LARGE SCALE GENOMIC DNA]</scope>
    <source>
        <strain evidence="8 9">NSJ-37</strain>
    </source>
</reference>
<keyword evidence="4 6" id="KW-1133">Transmembrane helix</keyword>
<gene>
    <name evidence="8" type="ORF">H8704_03030</name>
</gene>
<sequence>MKQKQKDFLGKLAMAVTGMLIFSAGINFFIVPADLYNGGMLGISQLIRTLLVKYLHVFSGTTDIAGIINMLLNIPLCFIAWYYVSKSFFARTLICVISQTIFLSFLPIPSTPLVGDTLTASMIGGIIAGSGIGIALRAGGSSGGLDIIGMYFTKHFKNFSVGRISLCVNAVIYAICAVLFGVQTAIYCIIYSAVSTLMTDKAHTQNINTEVLIFTKNNPIKIMDYIVNAFNRDATWWEARGGYTEGKTFMVMAILSKYECAHLRRELRQIDEHAFIVEKDGIGIGGKYEKHL</sequence>
<feature type="transmembrane region" description="Helical" evidence="6">
    <location>
        <begin position="161"/>
        <end position="182"/>
    </location>
</feature>
<keyword evidence="5 6" id="KW-0472">Membrane</keyword>
<feature type="transmembrane region" description="Helical" evidence="6">
    <location>
        <begin position="120"/>
        <end position="140"/>
    </location>
</feature>
<proteinExistence type="predicted"/>
<name>A0ABR7MZ26_9FIRM</name>
<comment type="subcellular location">
    <subcellularLocation>
        <location evidence="1">Cell membrane</location>
        <topology evidence="1">Multi-pass membrane protein</topology>
    </subcellularLocation>
</comment>
<keyword evidence="2" id="KW-1003">Cell membrane</keyword>
<comment type="caution">
    <text evidence="8">The sequence shown here is derived from an EMBL/GenBank/DDBJ whole genome shotgun (WGS) entry which is preliminary data.</text>
</comment>
<evidence type="ECO:0000256" key="6">
    <source>
        <dbReference type="SAM" id="Phobius"/>
    </source>
</evidence>
<keyword evidence="3 6" id="KW-0812">Transmembrane</keyword>
<dbReference type="Pfam" id="PF10035">
    <property type="entry name" value="DUF2179"/>
    <property type="match status" value="1"/>
</dbReference>
<dbReference type="Gene3D" id="3.30.70.120">
    <property type="match status" value="1"/>
</dbReference>
<protein>
    <submittedName>
        <fullName evidence="8">YitT family protein</fullName>
    </submittedName>
</protein>
<evidence type="ECO:0000259" key="7">
    <source>
        <dbReference type="Pfam" id="PF10035"/>
    </source>
</evidence>
<evidence type="ECO:0000313" key="9">
    <source>
        <dbReference type="Proteomes" id="UP000606193"/>
    </source>
</evidence>
<dbReference type="RefSeq" id="WP_022464534.1">
    <property type="nucleotide sequence ID" value="NZ_JACRSX010000002.1"/>
</dbReference>
<evidence type="ECO:0000256" key="4">
    <source>
        <dbReference type="ARBA" id="ARBA00022989"/>
    </source>
</evidence>
<dbReference type="Proteomes" id="UP000606193">
    <property type="component" value="Unassembled WGS sequence"/>
</dbReference>
<evidence type="ECO:0000256" key="5">
    <source>
        <dbReference type="ARBA" id="ARBA00023136"/>
    </source>
</evidence>
<dbReference type="Pfam" id="PF02588">
    <property type="entry name" value="YitT_membrane"/>
    <property type="match status" value="1"/>
</dbReference>
<evidence type="ECO:0000313" key="8">
    <source>
        <dbReference type="EMBL" id="MBC8561610.1"/>
    </source>
</evidence>
<feature type="domain" description="DUF2179" evidence="7">
    <location>
        <begin position="232"/>
        <end position="277"/>
    </location>
</feature>